<feature type="compositionally biased region" description="Low complexity" evidence="1">
    <location>
        <begin position="22"/>
        <end position="44"/>
    </location>
</feature>
<feature type="non-terminal residue" evidence="4">
    <location>
        <position position="321"/>
    </location>
</feature>
<reference evidence="4" key="1">
    <citation type="journal article" date="2020" name="Fungal Divers.">
        <title>Resolving the Mortierellaceae phylogeny through synthesis of multi-gene phylogenetics and phylogenomics.</title>
        <authorList>
            <person name="Vandepol N."/>
            <person name="Liber J."/>
            <person name="Desiro A."/>
            <person name="Na H."/>
            <person name="Kennedy M."/>
            <person name="Barry K."/>
            <person name="Grigoriev I.V."/>
            <person name="Miller A.N."/>
            <person name="O'Donnell K."/>
            <person name="Stajich J.E."/>
            <person name="Bonito G."/>
        </authorList>
    </citation>
    <scope>NUCLEOTIDE SEQUENCE</scope>
    <source>
        <strain evidence="4">KOD1015</strain>
    </source>
</reference>
<dbReference type="Proteomes" id="UP000780801">
    <property type="component" value="Unassembled WGS sequence"/>
</dbReference>
<comment type="caution">
    <text evidence="4">The sequence shown here is derived from an EMBL/GenBank/DDBJ whole genome shotgun (WGS) entry which is preliminary data.</text>
</comment>
<proteinExistence type="predicted"/>
<evidence type="ECO:0000256" key="2">
    <source>
        <dbReference type="SAM" id="Phobius"/>
    </source>
</evidence>
<keyword evidence="2" id="KW-0812">Transmembrane</keyword>
<feature type="region of interest" description="Disordered" evidence="1">
    <location>
        <begin position="22"/>
        <end position="87"/>
    </location>
</feature>
<feature type="signal peptide" evidence="3">
    <location>
        <begin position="1"/>
        <end position="19"/>
    </location>
</feature>
<evidence type="ECO:0000313" key="5">
    <source>
        <dbReference type="Proteomes" id="UP000780801"/>
    </source>
</evidence>
<name>A0A9P6FQX8_9FUNG</name>
<feature type="transmembrane region" description="Helical" evidence="2">
    <location>
        <begin position="283"/>
        <end position="304"/>
    </location>
</feature>
<keyword evidence="5" id="KW-1185">Reference proteome</keyword>
<keyword evidence="3" id="KW-0732">Signal</keyword>
<feature type="compositionally biased region" description="Low complexity" evidence="1">
    <location>
        <begin position="52"/>
        <end position="72"/>
    </location>
</feature>
<protein>
    <submittedName>
        <fullName evidence="4">Uncharacterized protein</fullName>
    </submittedName>
</protein>
<evidence type="ECO:0000313" key="4">
    <source>
        <dbReference type="EMBL" id="KAF9580200.1"/>
    </source>
</evidence>
<accession>A0A9P6FQX8</accession>
<dbReference type="EMBL" id="JAABOA010002218">
    <property type="protein sequence ID" value="KAF9580200.1"/>
    <property type="molecule type" value="Genomic_DNA"/>
</dbReference>
<gene>
    <name evidence="4" type="ORF">BGW38_003254</name>
</gene>
<keyword evidence="2" id="KW-1133">Transmembrane helix</keyword>
<organism evidence="4 5">
    <name type="scientific">Lunasporangiospora selenospora</name>
    <dbReference type="NCBI Taxonomy" id="979761"/>
    <lineage>
        <taxon>Eukaryota</taxon>
        <taxon>Fungi</taxon>
        <taxon>Fungi incertae sedis</taxon>
        <taxon>Mucoromycota</taxon>
        <taxon>Mortierellomycotina</taxon>
        <taxon>Mortierellomycetes</taxon>
        <taxon>Mortierellales</taxon>
        <taxon>Mortierellaceae</taxon>
        <taxon>Lunasporangiospora</taxon>
    </lineage>
</organism>
<dbReference type="OrthoDB" id="2404349at2759"/>
<evidence type="ECO:0000256" key="3">
    <source>
        <dbReference type="SAM" id="SignalP"/>
    </source>
</evidence>
<evidence type="ECO:0000256" key="1">
    <source>
        <dbReference type="SAM" id="MobiDB-lite"/>
    </source>
</evidence>
<dbReference type="AlphaFoldDB" id="A0A9P6FQX8"/>
<keyword evidence="2" id="KW-0472">Membrane</keyword>
<sequence>MLVMALSARAILPSPLVLAQGPSAPTSAHPTTTPSPAGAAAPTPEVVPPLVPSHSASSSSSSAALPTPSGAPNSTNPPTRTPGPATNPYPAGTVNCFDESTCGANEECFVLNDGLVCLDKTLNWGYILAKNASGIPSVPGWSGPRSTLNTTCQLFQMPESADKPGLALMVYDLIRNTLPEGLVTSRFDQVNWYTLFSNCEPNLACRVGTCLPRPTIGHSCTSSWQCNPQALGLDENNIPIPSANVTQIRCEYEDGDKSTNTTCQLLYRSRDSNGDDGSGGISAWYIVIPIVALMVVLYFAAVIYQRRMRRRKLMKWSRRVD</sequence>
<feature type="chain" id="PRO_5040327276" evidence="3">
    <location>
        <begin position="20"/>
        <end position="321"/>
    </location>
</feature>